<evidence type="ECO:0000256" key="6">
    <source>
        <dbReference type="SAM" id="SignalP"/>
    </source>
</evidence>
<dbReference type="Gene3D" id="3.30.2180.10">
    <property type="entry name" value="ATP12-like"/>
    <property type="match status" value="1"/>
</dbReference>
<evidence type="ECO:0000256" key="1">
    <source>
        <dbReference type="ARBA" id="ARBA00004173"/>
    </source>
</evidence>
<dbReference type="VEuPathDB" id="VectorBase:ISCI019217"/>
<name>A0A4D5RSI6_IXOSC</name>
<sequence length="278" mass="31077">MMLGLTVLTGRALCASRTSLSCVVSRRFYPAKRKRFFKNVGIVKSEGKFEVCLDQRKLKTPLGNHFTVPNEALAVAVATEWDAQLKEINQHEMHLTTLCNTVLDNPSHKTEESLAAEILEFLESDTLCYRMQEPEELAALQASSWDPLLRWFEERHGVKLDTWSDLASSSLPEETSSAFLRHLLSYSLWGLTGLLYATESLKSAVLCMAAVSRVVDVDQAVSLSRLETEFQTSRWGSVEWAHDLDREQLRSRVAAALLFVQLTGESSSTVHKATAAKA</sequence>
<evidence type="ECO:0000256" key="2">
    <source>
        <dbReference type="ARBA" id="ARBA00008231"/>
    </source>
</evidence>
<dbReference type="VEuPathDB" id="VectorBase:ISCW019217"/>
<dbReference type="SUPFAM" id="SSF160909">
    <property type="entry name" value="ATP12-like"/>
    <property type="match status" value="1"/>
</dbReference>
<keyword evidence="4" id="KW-0496">Mitochondrion</keyword>
<dbReference type="PANTHER" id="PTHR21013:SF10">
    <property type="entry name" value="ATP SYNTHASE MITOCHONDRIAL F1 COMPLEX ASSEMBLY FACTOR 2"/>
    <property type="match status" value="1"/>
</dbReference>
<dbReference type="Pfam" id="PF07542">
    <property type="entry name" value="ATP12"/>
    <property type="match status" value="1"/>
</dbReference>
<dbReference type="PANTHER" id="PTHR21013">
    <property type="entry name" value="ATP SYNTHASE MITOCHONDRIAL F1 COMPLEX ASSEMBLY FACTOR 2/ATP12 PROTEIN, MITOCHONDRIAL PRECURSOR"/>
    <property type="match status" value="1"/>
</dbReference>
<dbReference type="GO" id="GO:0005739">
    <property type="term" value="C:mitochondrion"/>
    <property type="evidence" value="ECO:0007669"/>
    <property type="project" value="UniProtKB-SubCell"/>
</dbReference>
<dbReference type="InterPro" id="IPR023335">
    <property type="entry name" value="ATP12_ortho_dom_sf"/>
</dbReference>
<protein>
    <submittedName>
        <fullName evidence="7">Putative atp synthase mitochondrial f1 complex assembly factor 2</fullName>
    </submittedName>
</protein>
<dbReference type="VEuPathDB" id="VectorBase:ISCP_011863"/>
<dbReference type="Gene3D" id="1.10.3580.10">
    <property type="entry name" value="ATP12 ATPase"/>
    <property type="match status" value="1"/>
</dbReference>
<evidence type="ECO:0000256" key="3">
    <source>
        <dbReference type="ARBA" id="ARBA00022946"/>
    </source>
</evidence>
<keyword evidence="6" id="KW-0732">Signal</keyword>
<proteinExistence type="inferred from homology"/>
<keyword evidence="3" id="KW-0809">Transit peptide</keyword>
<dbReference type="EMBL" id="GHJT01006157">
    <property type="protein sequence ID" value="MOY40128.1"/>
    <property type="molecule type" value="Transcribed_RNA"/>
</dbReference>
<dbReference type="InterPro" id="IPR011419">
    <property type="entry name" value="ATP12_ATP_synth-F1-assembly"/>
</dbReference>
<comment type="subcellular location">
    <subcellularLocation>
        <location evidence="1">Mitochondrion</location>
    </subcellularLocation>
</comment>
<dbReference type="GO" id="GO:0043461">
    <property type="term" value="P:proton-transporting ATP synthase complex assembly"/>
    <property type="evidence" value="ECO:0007669"/>
    <property type="project" value="InterPro"/>
</dbReference>
<feature type="chain" id="PRO_5020025940" evidence="6">
    <location>
        <begin position="17"/>
        <end position="278"/>
    </location>
</feature>
<keyword evidence="5" id="KW-0143">Chaperone</keyword>
<evidence type="ECO:0000313" key="7">
    <source>
        <dbReference type="EMBL" id="MOY40128.1"/>
    </source>
</evidence>
<comment type="similarity">
    <text evidence="2">Belongs to the ATP12 family.</text>
</comment>
<feature type="signal peptide" evidence="6">
    <location>
        <begin position="1"/>
        <end position="16"/>
    </location>
</feature>
<evidence type="ECO:0000256" key="4">
    <source>
        <dbReference type="ARBA" id="ARBA00023128"/>
    </source>
</evidence>
<dbReference type="InterPro" id="IPR042272">
    <property type="entry name" value="ATP12_ATP_synth-F1-assembly_N"/>
</dbReference>
<accession>A0A4D5RSI6</accession>
<dbReference type="OrthoDB" id="5673at2759"/>
<organism evidence="7">
    <name type="scientific">Ixodes scapularis</name>
    <name type="common">Black-legged tick</name>
    <name type="synonym">Deer tick</name>
    <dbReference type="NCBI Taxonomy" id="6945"/>
    <lineage>
        <taxon>Eukaryota</taxon>
        <taxon>Metazoa</taxon>
        <taxon>Ecdysozoa</taxon>
        <taxon>Arthropoda</taxon>
        <taxon>Chelicerata</taxon>
        <taxon>Arachnida</taxon>
        <taxon>Acari</taxon>
        <taxon>Parasitiformes</taxon>
        <taxon>Ixodida</taxon>
        <taxon>Ixodoidea</taxon>
        <taxon>Ixodidae</taxon>
        <taxon>Ixodinae</taxon>
        <taxon>Ixodes</taxon>
    </lineage>
</organism>
<reference evidence="7" key="1">
    <citation type="submission" date="2019-04" db="EMBL/GenBank/DDBJ databases">
        <title>An insight into the mialome of Ixodes scapularis.</title>
        <authorList>
            <person name="Ribeiro J.M."/>
            <person name="Mather T.N."/>
            <person name="Karim S."/>
        </authorList>
    </citation>
    <scope>NUCLEOTIDE SEQUENCE</scope>
</reference>
<dbReference type="AlphaFoldDB" id="A0A4D5RSI6"/>
<evidence type="ECO:0000256" key="5">
    <source>
        <dbReference type="ARBA" id="ARBA00023186"/>
    </source>
</evidence>